<evidence type="ECO:0000256" key="2">
    <source>
        <dbReference type="ARBA" id="ARBA00022723"/>
    </source>
</evidence>
<protein>
    <submittedName>
        <fullName evidence="5">Molybdate ABC transporter substrate-binding protein</fullName>
    </submittedName>
</protein>
<evidence type="ECO:0000256" key="1">
    <source>
        <dbReference type="ARBA" id="ARBA00009175"/>
    </source>
</evidence>
<dbReference type="EMBL" id="JACVDA010000001">
    <property type="protein sequence ID" value="MBK1467722.1"/>
    <property type="molecule type" value="Genomic_DNA"/>
</dbReference>
<dbReference type="PIRSF" id="PIRSF004846">
    <property type="entry name" value="ModA"/>
    <property type="match status" value="1"/>
</dbReference>
<dbReference type="Pfam" id="PF13531">
    <property type="entry name" value="SBP_bac_11"/>
    <property type="match status" value="1"/>
</dbReference>
<name>A0ABS1C6K0_9FIRM</name>
<sequence>MKGFLKKFLVLTLAVGMLGACSPKQAEPKKETKVEKKEGTEKKKITVFAAASMTETMEQIKKVYEEKHKNIELVYTFDSSGTLKKQIEQGAQADIFISAAQKQMNALDKTKTADAKVVIDEASRFNLLENKVVLAVAKGNPAKVEKFEDLANDNITKIALGNSDVPVGQYSEELLKNLNIWEKIQPKVTLGSNVKEVTTWVKEGVASCGIVYATDAYSAGLEVVATAKEGMIKTPVLYPAAVLKNSKNAKEAKEFLEFLKGNECKAIFEKVGFAIAK</sequence>
<dbReference type="PANTHER" id="PTHR30632">
    <property type="entry name" value="MOLYBDATE-BINDING PERIPLASMIC PROTEIN"/>
    <property type="match status" value="1"/>
</dbReference>
<dbReference type="InterPro" id="IPR050682">
    <property type="entry name" value="ModA/WtpA"/>
</dbReference>
<dbReference type="Proteomes" id="UP000823123">
    <property type="component" value="Unassembled WGS sequence"/>
</dbReference>
<comment type="similarity">
    <text evidence="1">Belongs to the bacterial solute-binding protein ModA family.</text>
</comment>
<organism evidence="5 6">
    <name type="scientific">Parvimonas parva</name>
    <dbReference type="NCBI Taxonomy" id="2769485"/>
    <lineage>
        <taxon>Bacteria</taxon>
        <taxon>Bacillati</taxon>
        <taxon>Bacillota</taxon>
        <taxon>Tissierellia</taxon>
        <taxon>Tissierellales</taxon>
        <taxon>Peptoniphilaceae</taxon>
        <taxon>Parvimonas</taxon>
    </lineage>
</organism>
<comment type="caution">
    <text evidence="5">The sequence shown here is derived from an EMBL/GenBank/DDBJ whole genome shotgun (WGS) entry which is preliminary data.</text>
</comment>
<evidence type="ECO:0000256" key="3">
    <source>
        <dbReference type="ARBA" id="ARBA00022729"/>
    </source>
</evidence>
<dbReference type="InterPro" id="IPR005950">
    <property type="entry name" value="ModA"/>
</dbReference>
<evidence type="ECO:0000313" key="6">
    <source>
        <dbReference type="Proteomes" id="UP000823123"/>
    </source>
</evidence>
<dbReference type="NCBIfam" id="TIGR01256">
    <property type="entry name" value="modA"/>
    <property type="match status" value="1"/>
</dbReference>
<accession>A0ABS1C6K0</accession>
<dbReference type="Gene3D" id="3.40.190.10">
    <property type="entry name" value="Periplasmic binding protein-like II"/>
    <property type="match status" value="2"/>
</dbReference>
<keyword evidence="3 4" id="KW-0732">Signal</keyword>
<evidence type="ECO:0000313" key="5">
    <source>
        <dbReference type="EMBL" id="MBK1467722.1"/>
    </source>
</evidence>
<dbReference type="SUPFAM" id="SSF53850">
    <property type="entry name" value="Periplasmic binding protein-like II"/>
    <property type="match status" value="1"/>
</dbReference>
<proteinExistence type="inferred from homology"/>
<evidence type="ECO:0000256" key="4">
    <source>
        <dbReference type="SAM" id="SignalP"/>
    </source>
</evidence>
<keyword evidence="2" id="KW-0479">Metal-binding</keyword>
<dbReference type="RefSeq" id="WP_201274848.1">
    <property type="nucleotide sequence ID" value="NZ_JACVDA010000001.1"/>
</dbReference>
<gene>
    <name evidence="5" type="primary">modA</name>
    <name evidence="5" type="ORF">IBJ83_00090</name>
</gene>
<reference evidence="5 6" key="1">
    <citation type="submission" date="2020-09" db="EMBL/GenBank/DDBJ databases">
        <title>Parvimonas S3374 sp. nov.</title>
        <authorList>
            <person name="Buhl M."/>
        </authorList>
    </citation>
    <scope>NUCLEOTIDE SEQUENCE [LARGE SCALE GENOMIC DNA]</scope>
    <source>
        <strain evidence="5 6">S3374</strain>
    </source>
</reference>
<dbReference type="PANTHER" id="PTHR30632:SF0">
    <property type="entry name" value="SULFATE-BINDING PROTEIN"/>
    <property type="match status" value="1"/>
</dbReference>
<keyword evidence="6" id="KW-1185">Reference proteome</keyword>
<feature type="signal peptide" evidence="4">
    <location>
        <begin position="1"/>
        <end position="26"/>
    </location>
</feature>
<feature type="chain" id="PRO_5045558038" evidence="4">
    <location>
        <begin position="27"/>
        <end position="277"/>
    </location>
</feature>
<dbReference type="PROSITE" id="PS51257">
    <property type="entry name" value="PROKAR_LIPOPROTEIN"/>
    <property type="match status" value="1"/>
</dbReference>